<dbReference type="Pfam" id="PF13347">
    <property type="entry name" value="MFS_2"/>
    <property type="match status" value="1"/>
</dbReference>
<evidence type="ECO:0000256" key="3">
    <source>
        <dbReference type="SAM" id="Phobius"/>
    </source>
</evidence>
<dbReference type="EMBL" id="DXFW01000010">
    <property type="protein sequence ID" value="HIX05188.1"/>
    <property type="molecule type" value="Genomic_DNA"/>
</dbReference>
<proteinExistence type="predicted"/>
<dbReference type="InterPro" id="IPR036259">
    <property type="entry name" value="MFS_trans_sf"/>
</dbReference>
<dbReference type="CDD" id="cd17332">
    <property type="entry name" value="MFS_MelB_like"/>
    <property type="match status" value="1"/>
</dbReference>
<keyword evidence="3" id="KW-0472">Membrane</keyword>
<dbReference type="InterPro" id="IPR001927">
    <property type="entry name" value="Na/Gal_symport"/>
</dbReference>
<protein>
    <submittedName>
        <fullName evidence="4">Glycoside-pentoside-hexuronide (GPH):cation symporter</fullName>
    </submittedName>
</protein>
<feature type="transmembrane region" description="Helical" evidence="3">
    <location>
        <begin position="402"/>
        <end position="425"/>
    </location>
</feature>
<dbReference type="GO" id="GO:0008643">
    <property type="term" value="P:carbohydrate transport"/>
    <property type="evidence" value="ECO:0007669"/>
    <property type="project" value="InterPro"/>
</dbReference>
<gene>
    <name evidence="4" type="ORF">H9865_03630</name>
</gene>
<name>A0A9D1V326_9FIRM</name>
<feature type="transmembrane region" description="Helical" evidence="3">
    <location>
        <begin position="107"/>
        <end position="126"/>
    </location>
</feature>
<feature type="transmembrane region" description="Helical" evidence="3">
    <location>
        <begin position="79"/>
        <end position="101"/>
    </location>
</feature>
<accession>A0A9D1V326</accession>
<feature type="transmembrane region" description="Helical" evidence="3">
    <location>
        <begin position="261"/>
        <end position="280"/>
    </location>
</feature>
<dbReference type="InterPro" id="IPR039672">
    <property type="entry name" value="MFS_2"/>
</dbReference>
<feature type="transmembrane region" description="Helical" evidence="3">
    <location>
        <begin position="12"/>
        <end position="33"/>
    </location>
</feature>
<feature type="transmembrane region" description="Helical" evidence="3">
    <location>
        <begin position="227"/>
        <end position="249"/>
    </location>
</feature>
<dbReference type="Gene3D" id="1.20.1250.20">
    <property type="entry name" value="MFS general substrate transporter like domains"/>
    <property type="match status" value="2"/>
</dbReference>
<dbReference type="GO" id="GO:0006814">
    <property type="term" value="P:sodium ion transport"/>
    <property type="evidence" value="ECO:0007669"/>
    <property type="project" value="InterPro"/>
</dbReference>
<organism evidence="4 5">
    <name type="scientific">Candidatus Allofournierella pullicola</name>
    <dbReference type="NCBI Taxonomy" id="2838596"/>
    <lineage>
        <taxon>Bacteria</taxon>
        <taxon>Bacillati</taxon>
        <taxon>Bacillota</taxon>
        <taxon>Clostridia</taxon>
        <taxon>Eubacteriales</taxon>
        <taxon>Oscillospiraceae</taxon>
        <taxon>Allofournierella</taxon>
    </lineage>
</organism>
<evidence type="ECO:0000256" key="2">
    <source>
        <dbReference type="ARBA" id="ARBA00022847"/>
    </source>
</evidence>
<evidence type="ECO:0000313" key="5">
    <source>
        <dbReference type="Proteomes" id="UP000824193"/>
    </source>
</evidence>
<dbReference type="GO" id="GO:0005886">
    <property type="term" value="C:plasma membrane"/>
    <property type="evidence" value="ECO:0007669"/>
    <property type="project" value="TreeGrafter"/>
</dbReference>
<feature type="transmembrane region" description="Helical" evidence="3">
    <location>
        <begin position="147"/>
        <end position="167"/>
    </location>
</feature>
<dbReference type="PANTHER" id="PTHR11328:SF36">
    <property type="entry name" value="MELIBIOSE PERMEASE"/>
    <property type="match status" value="1"/>
</dbReference>
<feature type="transmembrane region" description="Helical" evidence="3">
    <location>
        <begin position="179"/>
        <end position="201"/>
    </location>
</feature>
<keyword evidence="2" id="KW-0769">Symport</keyword>
<reference evidence="4" key="2">
    <citation type="submission" date="2021-04" db="EMBL/GenBank/DDBJ databases">
        <authorList>
            <person name="Gilroy R."/>
        </authorList>
    </citation>
    <scope>NUCLEOTIDE SEQUENCE</scope>
    <source>
        <strain evidence="4">2239</strain>
    </source>
</reference>
<reference evidence="4" key="1">
    <citation type="journal article" date="2021" name="PeerJ">
        <title>Extensive microbial diversity within the chicken gut microbiome revealed by metagenomics and culture.</title>
        <authorList>
            <person name="Gilroy R."/>
            <person name="Ravi A."/>
            <person name="Getino M."/>
            <person name="Pursley I."/>
            <person name="Horton D.L."/>
            <person name="Alikhan N.F."/>
            <person name="Baker D."/>
            <person name="Gharbi K."/>
            <person name="Hall N."/>
            <person name="Watson M."/>
            <person name="Adriaenssens E.M."/>
            <person name="Foster-Nyarko E."/>
            <person name="Jarju S."/>
            <person name="Secka A."/>
            <person name="Antonio M."/>
            <person name="Oren A."/>
            <person name="Chaudhuri R.R."/>
            <person name="La Ragione R."/>
            <person name="Hildebrand F."/>
            <person name="Pallen M.J."/>
        </authorList>
    </citation>
    <scope>NUCLEOTIDE SEQUENCE</scope>
    <source>
        <strain evidence="4">2239</strain>
    </source>
</reference>
<keyword evidence="3" id="KW-1133">Transmembrane helix</keyword>
<dbReference type="Proteomes" id="UP000824193">
    <property type="component" value="Unassembled WGS sequence"/>
</dbReference>
<dbReference type="SUPFAM" id="SSF103473">
    <property type="entry name" value="MFS general substrate transporter"/>
    <property type="match status" value="1"/>
</dbReference>
<keyword evidence="1" id="KW-0813">Transport</keyword>
<feature type="transmembrane region" description="Helical" evidence="3">
    <location>
        <begin position="292"/>
        <end position="315"/>
    </location>
</feature>
<sequence length="450" mass="48253">MKGTAKQALGYGLGAVGKDMVYALVSGFILYYYNDILGISGTFTGVMMMAARVFDAFNDPLMGVVVEKTNTPFGKFRPWIFTGTVTNALILYGMFAMPASLTGTAMLVYASAAYVLWGVTYTLMDIPFWSMIPAITSSGKERENLSVIGRTCAAVGYAVPTVLTMLLVVRLGSGEREGFAIFAAAVAVVFVVTELVCVALVREKLTERQKAATVKEMFSALIHNDQAMVVVVGIVVFNASLYLTTQLAVYFFKYDIGNSDLFSLFGTVGGVGQILSMVSLPLLRRRWGGKQILVGALGVTIAGYLALFALSMAGVRAVAPLAATAFVIYIGFGLATVLTTVFLADTVDYGEYKTGRRNESVVFSMQTFVVKLASAVSVLIAGVGIDLIGLDDTAAVQTESTLLGLRLLMVALPVAGLVFSILYFVRKYRLTEAENARISEALRQREGSKG</sequence>
<feature type="transmembrane region" description="Helical" evidence="3">
    <location>
        <begin position="321"/>
        <end position="347"/>
    </location>
</feature>
<dbReference type="NCBIfam" id="TIGR00792">
    <property type="entry name" value="gph"/>
    <property type="match status" value="1"/>
</dbReference>
<keyword evidence="3" id="KW-0812">Transmembrane</keyword>
<dbReference type="GO" id="GO:0015293">
    <property type="term" value="F:symporter activity"/>
    <property type="evidence" value="ECO:0007669"/>
    <property type="project" value="UniProtKB-KW"/>
</dbReference>
<evidence type="ECO:0000256" key="1">
    <source>
        <dbReference type="ARBA" id="ARBA00022448"/>
    </source>
</evidence>
<dbReference type="AlphaFoldDB" id="A0A9D1V326"/>
<evidence type="ECO:0000313" key="4">
    <source>
        <dbReference type="EMBL" id="HIX05188.1"/>
    </source>
</evidence>
<feature type="transmembrane region" description="Helical" evidence="3">
    <location>
        <begin position="368"/>
        <end position="390"/>
    </location>
</feature>
<dbReference type="PANTHER" id="PTHR11328">
    <property type="entry name" value="MAJOR FACILITATOR SUPERFAMILY DOMAIN-CONTAINING PROTEIN"/>
    <property type="match status" value="1"/>
</dbReference>
<comment type="caution">
    <text evidence="4">The sequence shown here is derived from an EMBL/GenBank/DDBJ whole genome shotgun (WGS) entry which is preliminary data.</text>
</comment>